<comment type="function">
    <text evidence="9">Catalyzes the hydroxylation of the N(6)-(4-aminobutyl)-L-lysine intermediate to form hypusine, an essential post-translational modification only found in mature eIF-5A factor.</text>
</comment>
<comment type="catalytic activity">
    <reaction evidence="1 9">
        <text>[eIF5A protein]-deoxyhypusine + AH2 + O2 = [eIF5A protein]-hypusine + A + H2O</text>
        <dbReference type="Rhea" id="RHEA:14101"/>
        <dbReference type="Rhea" id="RHEA-COMP:10144"/>
        <dbReference type="Rhea" id="RHEA-COMP:12592"/>
        <dbReference type="ChEBI" id="CHEBI:13193"/>
        <dbReference type="ChEBI" id="CHEBI:15377"/>
        <dbReference type="ChEBI" id="CHEBI:15379"/>
        <dbReference type="ChEBI" id="CHEBI:17499"/>
        <dbReference type="ChEBI" id="CHEBI:82657"/>
        <dbReference type="ChEBI" id="CHEBI:91175"/>
        <dbReference type="EC" id="1.14.99.29"/>
    </reaction>
</comment>
<dbReference type="Gene3D" id="1.25.10.10">
    <property type="entry name" value="Leucine-rich Repeat Variant"/>
    <property type="match status" value="2"/>
</dbReference>
<evidence type="ECO:0000256" key="4">
    <source>
        <dbReference type="ARBA" id="ARBA00022737"/>
    </source>
</evidence>
<feature type="binding site" evidence="9">
    <location>
        <position position="58"/>
    </location>
    <ligand>
        <name>Fe cation</name>
        <dbReference type="ChEBI" id="CHEBI:24875"/>
        <label>1</label>
    </ligand>
</feature>
<keyword evidence="4" id="KW-0677">Repeat</keyword>
<feature type="binding site" evidence="9">
    <location>
        <position position="243"/>
    </location>
    <ligand>
        <name>Fe cation</name>
        <dbReference type="ChEBI" id="CHEBI:24875"/>
        <label>2</label>
    </ligand>
</feature>
<feature type="binding site" evidence="9">
    <location>
        <position position="90"/>
    </location>
    <ligand>
        <name>Fe cation</name>
        <dbReference type="ChEBI" id="CHEBI:24875"/>
        <label>1</label>
    </ligand>
</feature>
<comment type="similarity">
    <text evidence="9">Belongs to the deoxyhypusine hydroxylase family.</text>
</comment>
<dbReference type="PANTHER" id="PTHR12697:SF5">
    <property type="entry name" value="DEOXYHYPUSINE HYDROXYLASE"/>
    <property type="match status" value="1"/>
</dbReference>
<dbReference type="HAMAP" id="MF_03101">
    <property type="entry name" value="Deoxyhypusine_hydroxylase"/>
    <property type="match status" value="1"/>
</dbReference>
<keyword evidence="7 9" id="KW-0503">Monooxygenase</keyword>
<evidence type="ECO:0000256" key="7">
    <source>
        <dbReference type="ARBA" id="ARBA00023033"/>
    </source>
</evidence>
<feature type="binding site" evidence="9">
    <location>
        <position position="211"/>
    </location>
    <ligand>
        <name>Fe cation</name>
        <dbReference type="ChEBI" id="CHEBI:24875"/>
        <label>2</label>
    </ligand>
</feature>
<dbReference type="EC" id="1.14.99.29" evidence="9"/>
<dbReference type="UniPathway" id="UPA00354"/>
<dbReference type="EMBL" id="GBBI01001489">
    <property type="protein sequence ID" value="JAC17223.1"/>
    <property type="molecule type" value="mRNA"/>
</dbReference>
<feature type="binding site" evidence="9">
    <location>
        <position position="91"/>
    </location>
    <ligand>
        <name>Fe cation</name>
        <dbReference type="ChEBI" id="CHEBI:24875"/>
        <label>1</label>
    </ligand>
</feature>
<evidence type="ECO:0000313" key="10">
    <source>
        <dbReference type="EMBL" id="JAC17223.1"/>
    </source>
</evidence>
<name>A0A023F7K7_TRIIF</name>
<keyword evidence="6 9" id="KW-0408">Iron</keyword>
<dbReference type="FunFam" id="1.25.10.10:FF:000099">
    <property type="entry name" value="Deoxyhypusine hydroxylase"/>
    <property type="match status" value="2"/>
</dbReference>
<dbReference type="InterPro" id="IPR011989">
    <property type="entry name" value="ARM-like"/>
</dbReference>
<keyword evidence="5 9" id="KW-0560">Oxidoreductase</keyword>
<comment type="pathway">
    <text evidence="2 9">Protein modification; eIF5A hypusination.</text>
</comment>
<organism evidence="10">
    <name type="scientific">Triatoma infestans</name>
    <name type="common">Assassin bug</name>
    <dbReference type="NCBI Taxonomy" id="30076"/>
    <lineage>
        <taxon>Eukaryota</taxon>
        <taxon>Metazoa</taxon>
        <taxon>Ecdysozoa</taxon>
        <taxon>Arthropoda</taxon>
        <taxon>Hexapoda</taxon>
        <taxon>Insecta</taxon>
        <taxon>Pterygota</taxon>
        <taxon>Neoptera</taxon>
        <taxon>Paraneoptera</taxon>
        <taxon>Hemiptera</taxon>
        <taxon>Heteroptera</taxon>
        <taxon>Panheteroptera</taxon>
        <taxon>Cimicomorpha</taxon>
        <taxon>Reduviidae</taxon>
        <taxon>Triatominae</taxon>
        <taxon>Triatoma</taxon>
    </lineage>
</organism>
<dbReference type="Pfam" id="PF13646">
    <property type="entry name" value="HEAT_2"/>
    <property type="match status" value="2"/>
</dbReference>
<evidence type="ECO:0000256" key="5">
    <source>
        <dbReference type="ARBA" id="ARBA00023002"/>
    </source>
</evidence>
<reference evidence="10" key="1">
    <citation type="journal article" date="2014" name="PLoS Negl. Trop. Dis.">
        <title>An updated insight into the Sialotranscriptome of Triatoma infestans: developmental stage and geographic variations.</title>
        <authorList>
            <person name="Schwarz A."/>
            <person name="Medrano-Mercado N."/>
            <person name="Schaub G.A."/>
            <person name="Struchiner C.J."/>
            <person name="Bargues M.D."/>
            <person name="Levy M.Z."/>
            <person name="Ribeiro J.M."/>
        </authorList>
    </citation>
    <scope>NUCLEOTIDE SEQUENCE</scope>
    <source>
        <strain evidence="10">Chile</strain>
        <tissue evidence="10">Salivary glands</tissue>
    </source>
</reference>
<evidence type="ECO:0000256" key="6">
    <source>
        <dbReference type="ARBA" id="ARBA00023004"/>
    </source>
</evidence>
<evidence type="ECO:0000256" key="2">
    <source>
        <dbReference type="ARBA" id="ARBA00005041"/>
    </source>
</evidence>
<dbReference type="SUPFAM" id="SSF48371">
    <property type="entry name" value="ARM repeat"/>
    <property type="match status" value="1"/>
</dbReference>
<keyword evidence="3 9" id="KW-0479">Metal-binding</keyword>
<feature type="binding site" evidence="9">
    <location>
        <position position="210"/>
    </location>
    <ligand>
        <name>Fe cation</name>
        <dbReference type="ChEBI" id="CHEBI:24875"/>
        <label>2</label>
    </ligand>
</feature>
<protein>
    <recommendedName>
        <fullName evidence="9">Deoxyhypusine hydroxylase</fullName>
        <shortName evidence="9">DOHH</shortName>
        <ecNumber evidence="9">1.14.99.29</ecNumber>
    </recommendedName>
    <alternativeName>
        <fullName evidence="9">Deoxyhypusine dioxygenase</fullName>
    </alternativeName>
    <alternativeName>
        <fullName evidence="9">Deoxyhypusine monooxygenase</fullName>
    </alternativeName>
</protein>
<dbReference type="PANTHER" id="PTHR12697">
    <property type="entry name" value="PBS LYASE HEAT-LIKE PROTEIN"/>
    <property type="match status" value="1"/>
</dbReference>
<feature type="binding site" evidence="9">
    <location>
        <position position="57"/>
    </location>
    <ligand>
        <name>Fe cation</name>
        <dbReference type="ChEBI" id="CHEBI:24875"/>
        <label>1</label>
    </ligand>
</feature>
<dbReference type="InterPro" id="IPR027517">
    <property type="entry name" value="Deoxyhypusine_hydroxylase"/>
</dbReference>
<comment type="cofactor">
    <cofactor evidence="9">
        <name>Fe(2+)</name>
        <dbReference type="ChEBI" id="CHEBI:29033"/>
    </cofactor>
    <text evidence="9">Binds 2 Fe(2+) ions per subunit.</text>
</comment>
<evidence type="ECO:0000256" key="1">
    <source>
        <dbReference type="ARBA" id="ARBA00000068"/>
    </source>
</evidence>
<dbReference type="AlphaFoldDB" id="A0A023F7K7"/>
<proteinExistence type="evidence at transcript level"/>
<evidence type="ECO:0000256" key="9">
    <source>
        <dbReference type="HAMAP-Rule" id="MF_03101"/>
    </source>
</evidence>
<dbReference type="GO" id="GO:0046872">
    <property type="term" value="F:metal ion binding"/>
    <property type="evidence" value="ECO:0007669"/>
    <property type="project" value="UniProtKB-KW"/>
</dbReference>
<dbReference type="GO" id="GO:0019135">
    <property type="term" value="F:deoxyhypusine monooxygenase activity"/>
    <property type="evidence" value="ECO:0007669"/>
    <property type="project" value="UniProtKB-UniRule"/>
</dbReference>
<dbReference type="SMART" id="SM00567">
    <property type="entry name" value="EZ_HEAT"/>
    <property type="match status" value="6"/>
</dbReference>
<dbReference type="InterPro" id="IPR016024">
    <property type="entry name" value="ARM-type_fold"/>
</dbReference>
<feature type="binding site" evidence="9">
    <location>
        <position position="244"/>
    </location>
    <ligand>
        <name>Fe cation</name>
        <dbReference type="ChEBI" id="CHEBI:24875"/>
        <label>2</label>
    </ligand>
</feature>
<dbReference type="InterPro" id="IPR004155">
    <property type="entry name" value="PBS_lyase_HEAT"/>
</dbReference>
<evidence type="ECO:0000256" key="3">
    <source>
        <dbReference type="ARBA" id="ARBA00022723"/>
    </source>
</evidence>
<evidence type="ECO:0000256" key="8">
    <source>
        <dbReference type="ARBA" id="ARBA00023256"/>
    </source>
</evidence>
<sequence length="302" mass="33534">MNFSNEQVIKIGEVLNDTSRPLKERFRALFTLKNIGGETAIKVINDCFVDTSALLKHELAYCLGQMQDERAIPLLVDVLKNVKENTMVRHEAAEALGAIGSEHILEILTAYSSDSAQEVSETCQLAIDRIKWVKGNAENSKNIKSIYKSIDPAPSSDCQDVQKLKAVLLNENEKLFERYRAMFALRDLSTSESIAVLCSGLSAGSPLFRHEVAFVLGQLQNVESVPALANCLSDISQHEMVRHECAEALGSIATEECMEILNRYLKDDSRVVRESCEVALDMADYESSLEFQYANTASMVCV</sequence>
<accession>A0A023F7K7</accession>
<keyword evidence="8 9" id="KW-0386">Hypusine biosynthesis</keyword>